<dbReference type="OrthoDB" id="7180791at2"/>
<keyword evidence="4" id="KW-1185">Reference proteome</keyword>
<dbReference type="InterPro" id="IPR024655">
    <property type="entry name" value="Asl1_glyco_hydro_catalytic"/>
</dbReference>
<dbReference type="AlphaFoldDB" id="A0A4Q7NYR5"/>
<keyword evidence="3" id="KW-0378">Hydrolase</keyword>
<evidence type="ECO:0000256" key="1">
    <source>
        <dbReference type="SAM" id="SignalP"/>
    </source>
</evidence>
<comment type="caution">
    <text evidence="3">The sequence shown here is derived from an EMBL/GenBank/DDBJ whole genome shotgun (WGS) entry which is preliminary data.</text>
</comment>
<dbReference type="RefSeq" id="WP_130491606.1">
    <property type="nucleotide sequence ID" value="NZ_SGXD01000001.1"/>
</dbReference>
<dbReference type="PANTHER" id="PTHR12631:SF10">
    <property type="entry name" value="BETA-XYLOSIDASE-LIKE PROTEIN-RELATED"/>
    <property type="match status" value="1"/>
</dbReference>
<dbReference type="PANTHER" id="PTHR12631">
    <property type="entry name" value="ALPHA-L-IDURONIDASE"/>
    <property type="match status" value="1"/>
</dbReference>
<dbReference type="SUPFAM" id="SSF51445">
    <property type="entry name" value="(Trans)glycosidases"/>
    <property type="match status" value="1"/>
</dbReference>
<keyword evidence="1" id="KW-0732">Signal</keyword>
<gene>
    <name evidence="3" type="ORF">EV189_0797</name>
</gene>
<dbReference type="Proteomes" id="UP000293638">
    <property type="component" value="Unassembled WGS sequence"/>
</dbReference>
<dbReference type="Pfam" id="PF11790">
    <property type="entry name" value="Glyco_hydro_cc"/>
    <property type="match status" value="1"/>
</dbReference>
<dbReference type="EMBL" id="SGXD01000001">
    <property type="protein sequence ID" value="RZS91552.1"/>
    <property type="molecule type" value="Genomic_DNA"/>
</dbReference>
<evidence type="ECO:0000313" key="4">
    <source>
        <dbReference type="Proteomes" id="UP000293638"/>
    </source>
</evidence>
<organism evidence="3 4">
    <name type="scientific">Motilibacter rhizosphaerae</name>
    <dbReference type="NCBI Taxonomy" id="598652"/>
    <lineage>
        <taxon>Bacteria</taxon>
        <taxon>Bacillati</taxon>
        <taxon>Actinomycetota</taxon>
        <taxon>Actinomycetes</taxon>
        <taxon>Motilibacterales</taxon>
        <taxon>Motilibacteraceae</taxon>
        <taxon>Motilibacter</taxon>
    </lineage>
</organism>
<protein>
    <submittedName>
        <fullName evidence="3">Putative glycosyl hydrolase</fullName>
    </submittedName>
</protein>
<feature type="domain" description="Asl1-like glycosyl hydrolase catalytic" evidence="2">
    <location>
        <begin position="166"/>
        <end position="357"/>
    </location>
</feature>
<dbReference type="InterPro" id="IPR051923">
    <property type="entry name" value="Glycosyl_Hydrolase_39"/>
</dbReference>
<feature type="signal peptide" evidence="1">
    <location>
        <begin position="1"/>
        <end position="30"/>
    </location>
</feature>
<name>A0A4Q7NYR5_9ACTN</name>
<evidence type="ECO:0000313" key="3">
    <source>
        <dbReference type="EMBL" id="RZS91552.1"/>
    </source>
</evidence>
<dbReference type="InterPro" id="IPR017853">
    <property type="entry name" value="GH"/>
</dbReference>
<reference evidence="3 4" key="1">
    <citation type="submission" date="2019-02" db="EMBL/GenBank/DDBJ databases">
        <title>Genomic Encyclopedia of Type Strains, Phase IV (KMG-IV): sequencing the most valuable type-strain genomes for metagenomic binning, comparative biology and taxonomic classification.</title>
        <authorList>
            <person name="Goeker M."/>
        </authorList>
    </citation>
    <scope>NUCLEOTIDE SEQUENCE [LARGE SCALE GENOMIC DNA]</scope>
    <source>
        <strain evidence="3 4">DSM 45622</strain>
    </source>
</reference>
<feature type="chain" id="PRO_5020797966" evidence="1">
    <location>
        <begin position="31"/>
        <end position="440"/>
    </location>
</feature>
<sequence>MRVRPTARPLAALVAAVLGGSLAAAAPADAASKPKSPVTPIISAAPADFFGMHVNGLQGKAPVPSNKVVGSVRLWDTGTTWADLQPTGPTSWNWKPLDDAINHARRARLKPLVVFGQAPQWAGTNASQVAPGYGPGSASMPKSLVAWRAYVTAVVAHASRLGVTDFQTWNEPNNGTFFNGSPKQMAALNLAAYQAVHATTVKRGKAVRKYPSAKLVGPGFTTRLSPQITWMQNYLKATGGNKLDVVALHLYGLPGRTPESAIDQLTKARRYLKVAKIDTLPLYVTEVSFGAAVGGVGPAETISPALQAAYVARFLLLARSNGVARVYWYAWNNQSHKVSIDLTKADGKSLTDAGKAYQTTRTWLSQPLVGCVRASTGTWTCTVKQKRGSGYVVWNPSKKVRIAAPAATVSVTSVVGKKTALKAGKALTVTTSPQYIATSK</sequence>
<accession>A0A4Q7NYR5</accession>
<dbReference type="Gene3D" id="3.20.20.80">
    <property type="entry name" value="Glycosidases"/>
    <property type="match status" value="1"/>
</dbReference>
<evidence type="ECO:0000259" key="2">
    <source>
        <dbReference type="Pfam" id="PF11790"/>
    </source>
</evidence>
<dbReference type="GO" id="GO:0004553">
    <property type="term" value="F:hydrolase activity, hydrolyzing O-glycosyl compounds"/>
    <property type="evidence" value="ECO:0007669"/>
    <property type="project" value="TreeGrafter"/>
</dbReference>
<proteinExistence type="predicted"/>